<keyword evidence="2" id="KW-0223">Dioxygenase</keyword>
<evidence type="ECO:0000256" key="3">
    <source>
        <dbReference type="ARBA" id="ARBA00023002"/>
    </source>
</evidence>
<evidence type="ECO:0000256" key="4">
    <source>
        <dbReference type="SAM" id="MobiDB-lite"/>
    </source>
</evidence>
<dbReference type="Gene3D" id="4.10.375.10">
    <property type="entry name" value="Lipoxygenase-1, Domain 2"/>
    <property type="match status" value="1"/>
</dbReference>
<dbReference type="InterPro" id="IPR027433">
    <property type="entry name" value="Lipoxygenase_dom_3"/>
</dbReference>
<dbReference type="InterPro" id="IPR000907">
    <property type="entry name" value="LipOase"/>
</dbReference>
<dbReference type="EMBL" id="NMUH01007326">
    <property type="protein sequence ID" value="MQM17065.1"/>
    <property type="molecule type" value="Genomic_DNA"/>
</dbReference>
<feature type="compositionally biased region" description="Basic residues" evidence="4">
    <location>
        <begin position="94"/>
        <end position="103"/>
    </location>
</feature>
<proteinExistence type="predicted"/>
<organism evidence="6 7">
    <name type="scientific">Colocasia esculenta</name>
    <name type="common">Wild taro</name>
    <name type="synonym">Arum esculentum</name>
    <dbReference type="NCBI Taxonomy" id="4460"/>
    <lineage>
        <taxon>Eukaryota</taxon>
        <taxon>Viridiplantae</taxon>
        <taxon>Streptophyta</taxon>
        <taxon>Embryophyta</taxon>
        <taxon>Tracheophyta</taxon>
        <taxon>Spermatophyta</taxon>
        <taxon>Magnoliopsida</taxon>
        <taxon>Liliopsida</taxon>
        <taxon>Araceae</taxon>
        <taxon>Aroideae</taxon>
        <taxon>Colocasieae</taxon>
        <taxon>Colocasia</taxon>
    </lineage>
</organism>
<feature type="region of interest" description="Disordered" evidence="4">
    <location>
        <begin position="83"/>
        <end position="109"/>
    </location>
</feature>
<dbReference type="Pfam" id="PF00305">
    <property type="entry name" value="Lipoxygenase"/>
    <property type="match status" value="1"/>
</dbReference>
<dbReference type="PROSITE" id="PS51393">
    <property type="entry name" value="LIPOXYGENASE_3"/>
    <property type="match status" value="1"/>
</dbReference>
<dbReference type="GO" id="GO:0016702">
    <property type="term" value="F:oxidoreductase activity, acting on single donors with incorporation of molecular oxygen, incorporation of two atoms of oxygen"/>
    <property type="evidence" value="ECO:0007669"/>
    <property type="project" value="InterPro"/>
</dbReference>
<dbReference type="AlphaFoldDB" id="A0A843XCP5"/>
<keyword evidence="7" id="KW-1185">Reference proteome</keyword>
<evidence type="ECO:0000259" key="5">
    <source>
        <dbReference type="PROSITE" id="PS51393"/>
    </source>
</evidence>
<sequence length="182" mass="21293">MARARWRRLQPSKAYPFNSQMLGLCLHEDQIAGSPSTFLQTWRNSLKTGDHIDRELKEGERIYGYMVYNDLRDPDKGAQYERPVLGGSKQYPYPHRRRTSRPPRKTDPNLESRMFLANIRFDIYVPRGEKFGHLNMSDFLGHAIKSVNQFIFLALRAVVDKMPMEFDTFKDVLDFYEGGALR</sequence>
<evidence type="ECO:0000256" key="1">
    <source>
        <dbReference type="ARBA" id="ARBA00022723"/>
    </source>
</evidence>
<evidence type="ECO:0000313" key="7">
    <source>
        <dbReference type="Proteomes" id="UP000652761"/>
    </source>
</evidence>
<dbReference type="InterPro" id="IPR013819">
    <property type="entry name" value="LipOase_C"/>
</dbReference>
<comment type="caution">
    <text evidence="6">The sequence shown here is derived from an EMBL/GenBank/DDBJ whole genome shotgun (WGS) entry which is preliminary data.</text>
</comment>
<reference evidence="6" key="1">
    <citation type="submission" date="2017-07" db="EMBL/GenBank/DDBJ databases">
        <title>Taro Niue Genome Assembly and Annotation.</title>
        <authorList>
            <person name="Atibalentja N."/>
            <person name="Keating K."/>
            <person name="Fields C.J."/>
        </authorList>
    </citation>
    <scope>NUCLEOTIDE SEQUENCE</scope>
    <source>
        <strain evidence="6">Niue_2</strain>
        <tissue evidence="6">Leaf</tissue>
    </source>
</reference>
<feature type="domain" description="Lipoxygenase" evidence="5">
    <location>
        <begin position="32"/>
        <end position="182"/>
    </location>
</feature>
<dbReference type="Gene3D" id="4.10.372.10">
    <property type="entry name" value="Lipoxygenase-1, Domain 3"/>
    <property type="match status" value="1"/>
</dbReference>
<keyword evidence="1" id="KW-0479">Metal-binding</keyword>
<keyword evidence="3" id="KW-0560">Oxidoreductase</keyword>
<dbReference type="InterPro" id="IPR036226">
    <property type="entry name" value="LipOase_C_sf"/>
</dbReference>
<name>A0A843XCP5_COLES</name>
<dbReference type="PANTHER" id="PTHR11771">
    <property type="entry name" value="LIPOXYGENASE"/>
    <property type="match status" value="1"/>
</dbReference>
<dbReference type="Proteomes" id="UP000652761">
    <property type="component" value="Unassembled WGS sequence"/>
</dbReference>
<evidence type="ECO:0000313" key="6">
    <source>
        <dbReference type="EMBL" id="MQM17065.1"/>
    </source>
</evidence>
<dbReference type="SUPFAM" id="SSF48484">
    <property type="entry name" value="Lipoxigenase"/>
    <property type="match status" value="1"/>
</dbReference>
<protein>
    <recommendedName>
        <fullName evidence="5">Lipoxygenase domain-containing protein</fullName>
    </recommendedName>
</protein>
<dbReference type="InterPro" id="IPR001246">
    <property type="entry name" value="LipOase_plant"/>
</dbReference>
<dbReference type="PRINTS" id="PR00468">
    <property type="entry name" value="PLTLPOXGNASE"/>
</dbReference>
<dbReference type="GO" id="GO:0034440">
    <property type="term" value="P:lipid oxidation"/>
    <property type="evidence" value="ECO:0007669"/>
    <property type="project" value="InterPro"/>
</dbReference>
<dbReference type="GO" id="GO:0046872">
    <property type="term" value="F:metal ion binding"/>
    <property type="evidence" value="ECO:0007669"/>
    <property type="project" value="UniProtKB-KW"/>
</dbReference>
<accession>A0A843XCP5</accession>
<gene>
    <name evidence="6" type="ORF">Taro_050032</name>
</gene>
<evidence type="ECO:0000256" key="2">
    <source>
        <dbReference type="ARBA" id="ARBA00022964"/>
    </source>
</evidence>